<evidence type="ECO:0000256" key="1">
    <source>
        <dbReference type="ARBA" id="ARBA00004191"/>
    </source>
</evidence>
<name>A0AAD3XV80_NEPGR</name>
<dbReference type="FunFam" id="2.160.20.10:FF:000004">
    <property type="entry name" value="Pectin lyase-like superfamily protein"/>
    <property type="match status" value="1"/>
</dbReference>
<evidence type="ECO:0000256" key="2">
    <source>
        <dbReference type="ARBA" id="ARBA00008834"/>
    </source>
</evidence>
<evidence type="ECO:0000256" key="6">
    <source>
        <dbReference type="ARBA" id="ARBA00023295"/>
    </source>
</evidence>
<dbReference type="PROSITE" id="PS00502">
    <property type="entry name" value="POLYGALACTURONASE"/>
    <property type="match status" value="1"/>
</dbReference>
<dbReference type="GO" id="GO:0071555">
    <property type="term" value="P:cell wall organization"/>
    <property type="evidence" value="ECO:0007669"/>
    <property type="project" value="UniProtKB-KW"/>
</dbReference>
<evidence type="ECO:0000256" key="4">
    <source>
        <dbReference type="ARBA" id="ARBA00022525"/>
    </source>
</evidence>
<feature type="active site" evidence="8">
    <location>
        <position position="207"/>
    </location>
</feature>
<comment type="similarity">
    <text evidence="2 9">Belongs to the glycosyl hydrolase 28 family.</text>
</comment>
<keyword evidence="3" id="KW-0134">Cell wall</keyword>
<dbReference type="PANTHER" id="PTHR31375">
    <property type="match status" value="1"/>
</dbReference>
<dbReference type="Pfam" id="PF00295">
    <property type="entry name" value="Glyco_hydro_28"/>
    <property type="match status" value="1"/>
</dbReference>
<organism evidence="10 11">
    <name type="scientific">Nepenthes gracilis</name>
    <name type="common">Slender pitcher plant</name>
    <dbReference type="NCBI Taxonomy" id="150966"/>
    <lineage>
        <taxon>Eukaryota</taxon>
        <taxon>Viridiplantae</taxon>
        <taxon>Streptophyta</taxon>
        <taxon>Embryophyta</taxon>
        <taxon>Tracheophyta</taxon>
        <taxon>Spermatophyta</taxon>
        <taxon>Magnoliopsida</taxon>
        <taxon>eudicotyledons</taxon>
        <taxon>Gunneridae</taxon>
        <taxon>Pentapetalae</taxon>
        <taxon>Caryophyllales</taxon>
        <taxon>Nepenthaceae</taxon>
        <taxon>Nepenthes</taxon>
    </lineage>
</organism>
<dbReference type="AlphaFoldDB" id="A0AAD3XV80"/>
<dbReference type="SUPFAM" id="SSF51126">
    <property type="entry name" value="Pectin lyase-like"/>
    <property type="match status" value="1"/>
</dbReference>
<evidence type="ECO:0000256" key="5">
    <source>
        <dbReference type="ARBA" id="ARBA00022801"/>
    </source>
</evidence>
<keyword evidence="6 9" id="KW-0326">Glycosidase</keyword>
<dbReference type="InterPro" id="IPR011050">
    <property type="entry name" value="Pectin_lyase_fold/virulence"/>
</dbReference>
<evidence type="ECO:0000313" key="10">
    <source>
        <dbReference type="EMBL" id="GMH18777.1"/>
    </source>
</evidence>
<evidence type="ECO:0000256" key="9">
    <source>
        <dbReference type="RuleBase" id="RU361169"/>
    </source>
</evidence>
<keyword evidence="5 9" id="KW-0378">Hydrolase</keyword>
<dbReference type="GO" id="GO:0005975">
    <property type="term" value="P:carbohydrate metabolic process"/>
    <property type="evidence" value="ECO:0007669"/>
    <property type="project" value="InterPro"/>
</dbReference>
<proteinExistence type="inferred from homology"/>
<dbReference type="Proteomes" id="UP001279734">
    <property type="component" value="Unassembled WGS sequence"/>
</dbReference>
<dbReference type="EMBL" id="BSYO01000019">
    <property type="protein sequence ID" value="GMH18777.1"/>
    <property type="molecule type" value="Genomic_DNA"/>
</dbReference>
<evidence type="ECO:0000313" key="11">
    <source>
        <dbReference type="Proteomes" id="UP001279734"/>
    </source>
</evidence>
<keyword evidence="11" id="KW-1185">Reference proteome</keyword>
<comment type="subcellular location">
    <subcellularLocation>
        <location evidence="1">Secreted</location>
        <location evidence="1">Cell wall</location>
    </subcellularLocation>
</comment>
<evidence type="ECO:0000256" key="3">
    <source>
        <dbReference type="ARBA" id="ARBA00022512"/>
    </source>
</evidence>
<gene>
    <name evidence="10" type="ORF">Nepgr_020618</name>
</gene>
<dbReference type="Gene3D" id="2.160.20.10">
    <property type="entry name" value="Single-stranded right-handed beta-helix, Pectin lyase-like"/>
    <property type="match status" value="1"/>
</dbReference>
<protein>
    <submittedName>
        <fullName evidence="10">Uncharacterized protein</fullName>
    </submittedName>
</protein>
<evidence type="ECO:0000256" key="7">
    <source>
        <dbReference type="ARBA" id="ARBA00023316"/>
    </source>
</evidence>
<dbReference type="InterPro" id="IPR000743">
    <property type="entry name" value="Glyco_hydro_28"/>
</dbReference>
<sequence>MLDKLWRKNFMNAWRAACDHPGKARLLVPAGVFALSAIVFGGPCKGISPIVVQITGILKAVPDISMYPSPEWLLFESINGLVILGGGAVDGQGAIMWAMNDCEKNQNCARLPASIILNKVTNASVRRITSIDPMGFHFFVSLSKNVRMFRLHIKAPATSPNTDGIHISTSDWVRVARSRIETGDDCIGILQGSTRIAINRVTCGPGHGISIGSLGNRPNERDVSGIQVKNCTLRGTENGLRIKTWPFKPNVIPIQASGFLFQDVILDNVKNPIVIDQQYCGGGKGCKMQPSRVRLSNIYFNNIVGTSTTPQAISVKCSTAVPCQNVHFININLKSAQGVPTTAACTSARLNLQGIQIPLTKCY</sequence>
<comment type="caution">
    <text evidence="10">The sequence shown here is derived from an EMBL/GenBank/DDBJ whole genome shotgun (WGS) entry which is preliminary data.</text>
</comment>
<accession>A0AAD3XV80</accession>
<reference evidence="10" key="1">
    <citation type="submission" date="2023-05" db="EMBL/GenBank/DDBJ databases">
        <title>Nepenthes gracilis genome sequencing.</title>
        <authorList>
            <person name="Fukushima K."/>
        </authorList>
    </citation>
    <scope>NUCLEOTIDE SEQUENCE</scope>
    <source>
        <strain evidence="10">SING2019-196</strain>
    </source>
</reference>
<dbReference type="GO" id="GO:0004650">
    <property type="term" value="F:polygalacturonase activity"/>
    <property type="evidence" value="ECO:0007669"/>
    <property type="project" value="InterPro"/>
</dbReference>
<evidence type="ECO:0000256" key="8">
    <source>
        <dbReference type="PROSITE-ProRule" id="PRU10052"/>
    </source>
</evidence>
<keyword evidence="7" id="KW-0961">Cell wall biogenesis/degradation</keyword>
<keyword evidence="4" id="KW-0964">Secreted</keyword>
<dbReference type="InterPro" id="IPR012334">
    <property type="entry name" value="Pectin_lyas_fold"/>
</dbReference>